<dbReference type="KEGG" id="ccha:ELD05_02325"/>
<accession>A0A3T0D2W3</accession>
<feature type="domain" description="Bacterial sugar transferase" evidence="8">
    <location>
        <begin position="255"/>
        <end position="435"/>
    </location>
</feature>
<dbReference type="Pfam" id="PF02397">
    <property type="entry name" value="Bac_transf"/>
    <property type="match status" value="1"/>
</dbReference>
<dbReference type="PANTHER" id="PTHR30576">
    <property type="entry name" value="COLANIC BIOSYNTHESIS UDP-GLUCOSE LIPID CARRIER TRANSFERASE"/>
    <property type="match status" value="1"/>
</dbReference>
<dbReference type="PANTHER" id="PTHR30576:SF0">
    <property type="entry name" value="UNDECAPRENYL-PHOSPHATE N-ACETYLGALACTOSAMINYL 1-PHOSPHATE TRANSFERASE-RELATED"/>
    <property type="match status" value="1"/>
</dbReference>
<keyword evidence="5 7" id="KW-1133">Transmembrane helix</keyword>
<protein>
    <submittedName>
        <fullName evidence="9">Sugar transferase</fullName>
    </submittedName>
</protein>
<evidence type="ECO:0000256" key="2">
    <source>
        <dbReference type="ARBA" id="ARBA00006464"/>
    </source>
</evidence>
<dbReference type="AlphaFoldDB" id="A0A3T0D2W3"/>
<comment type="similarity">
    <text evidence="2">Belongs to the bacterial sugar transferase family.</text>
</comment>
<dbReference type="RefSeq" id="WP_127351209.1">
    <property type="nucleotide sequence ID" value="NZ_CP034791.1"/>
</dbReference>
<keyword evidence="10" id="KW-1185">Reference proteome</keyword>
<reference evidence="9 10" key="1">
    <citation type="submission" date="2018-12" db="EMBL/GenBank/DDBJ databases">
        <title>Genome sequence from the cellulolytic species, Caldicellulosiruptor changbaiensis.</title>
        <authorList>
            <person name="Blumer-Schuette S.E."/>
            <person name="Mendoza C."/>
        </authorList>
    </citation>
    <scope>NUCLEOTIDE SEQUENCE [LARGE SCALE GENOMIC DNA]</scope>
    <source>
        <strain evidence="9 10">CBS-Z</strain>
    </source>
</reference>
<evidence type="ECO:0000313" key="10">
    <source>
        <dbReference type="Proteomes" id="UP000282930"/>
    </source>
</evidence>
<dbReference type="NCBIfam" id="TIGR03025">
    <property type="entry name" value="EPS_sugtrans"/>
    <property type="match status" value="1"/>
</dbReference>
<dbReference type="GO" id="GO:0016020">
    <property type="term" value="C:membrane"/>
    <property type="evidence" value="ECO:0007669"/>
    <property type="project" value="UniProtKB-SubCell"/>
</dbReference>
<evidence type="ECO:0000256" key="1">
    <source>
        <dbReference type="ARBA" id="ARBA00004141"/>
    </source>
</evidence>
<feature type="transmembrane region" description="Helical" evidence="7">
    <location>
        <begin position="110"/>
        <end position="133"/>
    </location>
</feature>
<evidence type="ECO:0000256" key="3">
    <source>
        <dbReference type="ARBA" id="ARBA00022679"/>
    </source>
</evidence>
<sequence length="448" mass="52021">MKSYIKSYHKLSKFFVVLMDILLVHAGYIIAYIIKFNFTFPEKNFMPYYTLIPQITLFALILLNIYGLYTITMKTISEIAFSLGLALMLLQFLTVVSTFFYRHFAFPRSIFIIAFFVQFLLLLGWRGFVLYVFKRVQGIKHVLVVGEISKAQEFAQKLQNISKGWIDVKYVLEPKAIEELIPYIKVVDTIYLYSKMDENLKSEIVRKAIEFKKHIFIAPDFRDILVSRARVIQFDDVATLSIEQPELTSEQKLIKRVCDILLATVTLVIAFPIMILIAIAIKLDSEGPVIYRQKRITEGEREFYVLKFRTMVKDAEKMTGPVLATENDPRITRIGRFLRATRLDELPQLINILKGEMSFIGPRPERPYFVEQFKKLYPEYSLRHNVKAGLTGLAQVYGKYATTPEDKLRLDLIYIKNYSVFLDIKILLLTLKTIFTKEAAEGVKAKNE</sequence>
<dbReference type="InterPro" id="IPR017475">
    <property type="entry name" value="EPS_sugar_tfrase"/>
</dbReference>
<dbReference type="GO" id="GO:0016780">
    <property type="term" value="F:phosphotransferase activity, for other substituted phosphate groups"/>
    <property type="evidence" value="ECO:0007669"/>
    <property type="project" value="TreeGrafter"/>
</dbReference>
<evidence type="ECO:0000256" key="4">
    <source>
        <dbReference type="ARBA" id="ARBA00022692"/>
    </source>
</evidence>
<dbReference type="EMBL" id="CP034791">
    <property type="protein sequence ID" value="AZT89597.1"/>
    <property type="molecule type" value="Genomic_DNA"/>
</dbReference>
<name>A0A3T0D2W3_9FIRM</name>
<evidence type="ECO:0000256" key="7">
    <source>
        <dbReference type="SAM" id="Phobius"/>
    </source>
</evidence>
<keyword evidence="4 7" id="KW-0812">Transmembrane</keyword>
<keyword evidence="6 7" id="KW-0472">Membrane</keyword>
<dbReference type="InterPro" id="IPR003362">
    <property type="entry name" value="Bact_transf"/>
</dbReference>
<proteinExistence type="inferred from homology"/>
<evidence type="ECO:0000256" key="5">
    <source>
        <dbReference type="ARBA" id="ARBA00022989"/>
    </source>
</evidence>
<feature type="transmembrane region" description="Helical" evidence="7">
    <location>
        <begin position="81"/>
        <end position="104"/>
    </location>
</feature>
<comment type="subcellular location">
    <subcellularLocation>
        <location evidence="1">Membrane</location>
        <topology evidence="1">Multi-pass membrane protein</topology>
    </subcellularLocation>
</comment>
<feature type="transmembrane region" description="Helical" evidence="7">
    <location>
        <begin position="12"/>
        <end position="34"/>
    </location>
</feature>
<feature type="transmembrane region" description="Helical" evidence="7">
    <location>
        <begin position="260"/>
        <end position="281"/>
    </location>
</feature>
<feature type="transmembrane region" description="Helical" evidence="7">
    <location>
        <begin position="46"/>
        <end position="69"/>
    </location>
</feature>
<gene>
    <name evidence="9" type="ORF">ELD05_02325</name>
</gene>
<evidence type="ECO:0000259" key="8">
    <source>
        <dbReference type="Pfam" id="PF02397"/>
    </source>
</evidence>
<evidence type="ECO:0000313" key="9">
    <source>
        <dbReference type="EMBL" id="AZT89597.1"/>
    </source>
</evidence>
<organism evidence="9 10">
    <name type="scientific">Caldicellulosiruptor changbaiensis</name>
    <dbReference type="NCBI Taxonomy" id="1222016"/>
    <lineage>
        <taxon>Bacteria</taxon>
        <taxon>Bacillati</taxon>
        <taxon>Bacillota</taxon>
        <taxon>Bacillota incertae sedis</taxon>
        <taxon>Caldicellulosiruptorales</taxon>
        <taxon>Caldicellulosiruptoraceae</taxon>
        <taxon>Caldicellulosiruptor</taxon>
    </lineage>
</organism>
<evidence type="ECO:0000256" key="6">
    <source>
        <dbReference type="ARBA" id="ARBA00023136"/>
    </source>
</evidence>
<dbReference type="Proteomes" id="UP000282930">
    <property type="component" value="Chromosome"/>
</dbReference>
<keyword evidence="3 9" id="KW-0808">Transferase</keyword>